<keyword evidence="3 7" id="KW-0418">Kinase</keyword>
<dbReference type="GO" id="GO:0004674">
    <property type="term" value="F:protein serine/threonine kinase activity"/>
    <property type="evidence" value="ECO:0007669"/>
    <property type="project" value="TreeGrafter"/>
</dbReference>
<comment type="similarity">
    <text evidence="1">Belongs to the HipA Ser/Thr kinase family.</text>
</comment>
<feature type="domain" description="HipA-like C-terminal" evidence="5">
    <location>
        <begin position="140"/>
        <end position="378"/>
    </location>
</feature>
<protein>
    <submittedName>
        <fullName evidence="7">Phosphatidylinositol kinase</fullName>
    </submittedName>
</protein>
<organism evidence="7 8">
    <name type="scientific">Candidatus Thiodictyon syntrophicum</name>
    <dbReference type="NCBI Taxonomy" id="1166950"/>
    <lineage>
        <taxon>Bacteria</taxon>
        <taxon>Pseudomonadati</taxon>
        <taxon>Pseudomonadota</taxon>
        <taxon>Gammaproteobacteria</taxon>
        <taxon>Chromatiales</taxon>
        <taxon>Chromatiaceae</taxon>
        <taxon>Thiodictyon</taxon>
    </lineage>
</organism>
<dbReference type="PANTHER" id="PTHR37419:SF1">
    <property type="entry name" value="SERINE_THREONINE-PROTEIN KINASE TOXIN HIPA"/>
    <property type="match status" value="1"/>
</dbReference>
<dbReference type="GO" id="GO:0005829">
    <property type="term" value="C:cytosol"/>
    <property type="evidence" value="ECO:0007669"/>
    <property type="project" value="TreeGrafter"/>
</dbReference>
<evidence type="ECO:0000256" key="3">
    <source>
        <dbReference type="ARBA" id="ARBA00022777"/>
    </source>
</evidence>
<dbReference type="AlphaFoldDB" id="A0A2K8UC08"/>
<dbReference type="EMBL" id="CP020370">
    <property type="protein sequence ID" value="AUB82969.1"/>
    <property type="molecule type" value="Genomic_DNA"/>
</dbReference>
<feature type="domain" description="HipA N-terminal subdomain 1" evidence="6">
    <location>
        <begin position="11"/>
        <end position="111"/>
    </location>
</feature>
<keyword evidence="2" id="KW-0808">Transferase</keyword>
<evidence type="ECO:0000256" key="1">
    <source>
        <dbReference type="ARBA" id="ARBA00010164"/>
    </source>
</evidence>
<accession>A0A2K8UC08</accession>
<evidence type="ECO:0000256" key="2">
    <source>
        <dbReference type="ARBA" id="ARBA00022679"/>
    </source>
</evidence>
<name>A0A2K8UC08_9GAMM</name>
<evidence type="ECO:0000313" key="7">
    <source>
        <dbReference type="EMBL" id="AUB82969.1"/>
    </source>
</evidence>
<evidence type="ECO:0000256" key="4">
    <source>
        <dbReference type="SAM" id="MobiDB-lite"/>
    </source>
</evidence>
<feature type="region of interest" description="Disordered" evidence="4">
    <location>
        <begin position="115"/>
        <end position="136"/>
    </location>
</feature>
<evidence type="ECO:0000313" key="8">
    <source>
        <dbReference type="Proteomes" id="UP000232638"/>
    </source>
</evidence>
<dbReference type="InterPro" id="IPR052028">
    <property type="entry name" value="HipA_Ser/Thr_kinase"/>
</dbReference>
<dbReference type="InterPro" id="IPR012893">
    <property type="entry name" value="HipA-like_C"/>
</dbReference>
<sequence>MTRRSKVAASLRVLLNALPVGTLSQDRNDGCEFRLLESYKQAYPRPVLGQAFLDDLEQVQRTRSRVPSWFSNLLPEGPLRELVAQRAGVVPSREFFLLRHLGEDLPGAIRIVADPSEGESEETQAPGEKPSGQDSDSWHFSLAGVQLKFSARRGERGLTIPVSGRGGDWIVKLPDSRYPRVPENEYATMRWAEASGIQIPELALVDVADIAGLPDSIGRFHERRALAVRRFDRRADGGRIHMEDFAQILGLYPDEKYRKFNYETLAKVIWSLVGDEGLEQYVLRLVFMVVSGNGDAHHKNWSLLYPDGIRAILSPAYDQVATIPYKANDTLALNLATSKRWEAVNLESFRRMARRIGADESQMVQRVQAAVDAIINVWNQSGTQFGYDRETREVLAMHMTRIPLVKGIAGS</sequence>
<dbReference type="KEGG" id="tsy:THSYN_19810"/>
<dbReference type="NCBIfam" id="TIGR03071">
    <property type="entry name" value="couple_hipA"/>
    <property type="match status" value="1"/>
</dbReference>
<keyword evidence="8" id="KW-1185">Reference proteome</keyword>
<dbReference type="Pfam" id="PF07804">
    <property type="entry name" value="HipA_C"/>
    <property type="match status" value="1"/>
</dbReference>
<gene>
    <name evidence="7" type="ORF">THSYN_19810</name>
</gene>
<dbReference type="InterPro" id="IPR017508">
    <property type="entry name" value="HipA_N1"/>
</dbReference>
<proteinExistence type="inferred from homology"/>
<dbReference type="Proteomes" id="UP000232638">
    <property type="component" value="Chromosome"/>
</dbReference>
<dbReference type="Pfam" id="PF13657">
    <property type="entry name" value="Couple_hipA"/>
    <property type="match status" value="1"/>
</dbReference>
<reference evidence="7 8" key="1">
    <citation type="submission" date="2017-03" db="EMBL/GenBank/DDBJ databases">
        <title>Complete genome sequence of Candidatus 'Thiodictyon syntrophicum' sp. nov. strain Cad16T, a photolithoautotroph purple sulfur bacterium isolated from an alpine meromictic lake.</title>
        <authorList>
            <person name="Luedin S.M."/>
            <person name="Pothier J.F."/>
            <person name="Danza F."/>
            <person name="Storelli N."/>
            <person name="Wittwer M."/>
            <person name="Tonolla M."/>
        </authorList>
    </citation>
    <scope>NUCLEOTIDE SEQUENCE [LARGE SCALE GENOMIC DNA]</scope>
    <source>
        <strain evidence="7 8">Cad16T</strain>
    </source>
</reference>
<dbReference type="Gene3D" id="1.10.1070.20">
    <property type="match status" value="1"/>
</dbReference>
<evidence type="ECO:0000259" key="5">
    <source>
        <dbReference type="Pfam" id="PF07804"/>
    </source>
</evidence>
<dbReference type="PANTHER" id="PTHR37419">
    <property type="entry name" value="SERINE/THREONINE-PROTEIN KINASE TOXIN HIPA"/>
    <property type="match status" value="1"/>
</dbReference>
<evidence type="ECO:0000259" key="6">
    <source>
        <dbReference type="Pfam" id="PF13657"/>
    </source>
</evidence>